<dbReference type="InterPro" id="IPR036047">
    <property type="entry name" value="F-box-like_dom_sf"/>
</dbReference>
<dbReference type="Pfam" id="PF07734">
    <property type="entry name" value="FBA_1"/>
    <property type="match status" value="1"/>
</dbReference>
<dbReference type="PANTHER" id="PTHR31672">
    <property type="entry name" value="BNACNNG10540D PROTEIN"/>
    <property type="match status" value="1"/>
</dbReference>
<reference evidence="3" key="1">
    <citation type="journal article" date="2021" name="Nat. Commun.">
        <title>Genomic analyses provide insights into spinach domestication and the genetic basis of agronomic traits.</title>
        <authorList>
            <person name="Cai X."/>
            <person name="Sun X."/>
            <person name="Xu C."/>
            <person name="Sun H."/>
            <person name="Wang X."/>
            <person name="Ge C."/>
            <person name="Zhang Z."/>
            <person name="Wang Q."/>
            <person name="Fei Z."/>
            <person name="Jiao C."/>
            <person name="Wang Q."/>
        </authorList>
    </citation>
    <scope>NUCLEOTIDE SEQUENCE [LARGE SCALE GENOMIC DNA]</scope>
    <source>
        <strain evidence="3">cv. Varoflay</strain>
    </source>
</reference>
<sequence>MEIRENPNLNPNPNISDDLLMTNILPRLPPKSLIRYKTVCKQWRSIISNPNFIESNLRLSKTNHNNNGVLVPSLSKSLSRERVETLTYISYDDFSTTDFQFNKSKYGFYNLGSCNGLQCCWLNCGEMCVWNPITSECRKIPDPLAEYPCQYVSGFGYIPSLDDYKLVILDLREVIRVYCYTLRSCDTEWKQLYADIGLGRISPLYGYLCPGIVLPNSKSHWLVRYNIDDYNNEDDLIILGFDMEMDTINTVNPPEEIIVAWQQRIRIRHSGVYTCLSSIKDDLCIAMTARAYGEGVSGCLQVWRLERYGDSSSWNKFLKLNNVEIPTSSCNFFTLYESRDGVKLLTHSTSKVWSLYLKSKSDHQIITLHEWFEDETSQYWEYFVPAVSYVESLVSPFMTYNQRT</sequence>
<organism evidence="3 4">
    <name type="scientific">Spinacia oleracea</name>
    <name type="common">Spinach</name>
    <dbReference type="NCBI Taxonomy" id="3562"/>
    <lineage>
        <taxon>Eukaryota</taxon>
        <taxon>Viridiplantae</taxon>
        <taxon>Streptophyta</taxon>
        <taxon>Embryophyta</taxon>
        <taxon>Tracheophyta</taxon>
        <taxon>Spermatophyta</taxon>
        <taxon>Magnoliopsida</taxon>
        <taxon>eudicotyledons</taxon>
        <taxon>Gunneridae</taxon>
        <taxon>Pentapetalae</taxon>
        <taxon>Caryophyllales</taxon>
        <taxon>Chenopodiaceae</taxon>
        <taxon>Chenopodioideae</taxon>
        <taxon>Anserineae</taxon>
        <taxon>Spinacia</taxon>
    </lineage>
</organism>
<name>A0ABM3RNP3_SPIOL</name>
<dbReference type="SUPFAM" id="SSF81383">
    <property type="entry name" value="F-box domain"/>
    <property type="match status" value="1"/>
</dbReference>
<dbReference type="InterPro" id="IPR006527">
    <property type="entry name" value="F-box-assoc_dom_typ1"/>
</dbReference>
<dbReference type="GeneID" id="130470735"/>
<dbReference type="RefSeq" id="XP_056697233.1">
    <property type="nucleotide sequence ID" value="XM_056841255.1"/>
</dbReference>
<dbReference type="Gene3D" id="1.20.1280.50">
    <property type="match status" value="1"/>
</dbReference>
<dbReference type="PANTHER" id="PTHR31672:SF13">
    <property type="entry name" value="F-BOX PROTEIN CPR30-LIKE"/>
    <property type="match status" value="1"/>
</dbReference>
<evidence type="ECO:0000313" key="3">
    <source>
        <dbReference type="Proteomes" id="UP000813463"/>
    </source>
</evidence>
<evidence type="ECO:0000259" key="1">
    <source>
        <dbReference type="Pfam" id="PF00646"/>
    </source>
</evidence>
<proteinExistence type="predicted"/>
<dbReference type="InterPro" id="IPR050796">
    <property type="entry name" value="SCF_F-box_component"/>
</dbReference>
<gene>
    <name evidence="4" type="primary">LOC130470735</name>
</gene>
<accession>A0ABM3RNP3</accession>
<keyword evidence="3" id="KW-1185">Reference proteome</keyword>
<protein>
    <submittedName>
        <fullName evidence="4">F-box/kelch-repeat protein At3g23880-like</fullName>
    </submittedName>
</protein>
<feature type="domain" description="F-box associated beta-propeller type 1" evidence="2">
    <location>
        <begin position="103"/>
        <end position="395"/>
    </location>
</feature>
<feature type="domain" description="F-box" evidence="1">
    <location>
        <begin position="20"/>
        <end position="53"/>
    </location>
</feature>
<evidence type="ECO:0000259" key="2">
    <source>
        <dbReference type="Pfam" id="PF07734"/>
    </source>
</evidence>
<dbReference type="Pfam" id="PF00646">
    <property type="entry name" value="F-box"/>
    <property type="match status" value="1"/>
</dbReference>
<dbReference type="NCBIfam" id="TIGR01640">
    <property type="entry name" value="F_box_assoc_1"/>
    <property type="match status" value="1"/>
</dbReference>
<dbReference type="InterPro" id="IPR001810">
    <property type="entry name" value="F-box_dom"/>
</dbReference>
<dbReference type="CDD" id="cd22157">
    <property type="entry name" value="F-box_AtFBW1-like"/>
    <property type="match status" value="1"/>
</dbReference>
<reference evidence="4" key="2">
    <citation type="submission" date="2025-08" db="UniProtKB">
        <authorList>
            <consortium name="RefSeq"/>
        </authorList>
    </citation>
    <scope>IDENTIFICATION</scope>
    <source>
        <tissue evidence="4">Leaf</tissue>
    </source>
</reference>
<dbReference type="InterPro" id="IPR017451">
    <property type="entry name" value="F-box-assoc_interact_dom"/>
</dbReference>
<evidence type="ECO:0000313" key="4">
    <source>
        <dbReference type="RefSeq" id="XP_056697233.1"/>
    </source>
</evidence>
<dbReference type="Proteomes" id="UP000813463">
    <property type="component" value="Chromosome 3"/>
</dbReference>